<dbReference type="AlphaFoldDB" id="A0A0A9BLP7"/>
<reference evidence="1" key="2">
    <citation type="journal article" date="2015" name="Data Brief">
        <title>Shoot transcriptome of the giant reed, Arundo donax.</title>
        <authorList>
            <person name="Barrero R.A."/>
            <person name="Guerrero F.D."/>
            <person name="Moolhuijzen P."/>
            <person name="Goolsby J.A."/>
            <person name="Tidwell J."/>
            <person name="Bellgard S.E."/>
            <person name="Bellgard M.I."/>
        </authorList>
    </citation>
    <scope>NUCLEOTIDE SEQUENCE</scope>
    <source>
        <tissue evidence="1">Shoot tissue taken approximately 20 cm above the soil surface</tissue>
    </source>
</reference>
<organism evidence="1">
    <name type="scientific">Arundo donax</name>
    <name type="common">Giant reed</name>
    <name type="synonym">Donax arundinaceus</name>
    <dbReference type="NCBI Taxonomy" id="35708"/>
    <lineage>
        <taxon>Eukaryota</taxon>
        <taxon>Viridiplantae</taxon>
        <taxon>Streptophyta</taxon>
        <taxon>Embryophyta</taxon>
        <taxon>Tracheophyta</taxon>
        <taxon>Spermatophyta</taxon>
        <taxon>Magnoliopsida</taxon>
        <taxon>Liliopsida</taxon>
        <taxon>Poales</taxon>
        <taxon>Poaceae</taxon>
        <taxon>PACMAD clade</taxon>
        <taxon>Arundinoideae</taxon>
        <taxon>Arundineae</taxon>
        <taxon>Arundo</taxon>
    </lineage>
</organism>
<dbReference type="EMBL" id="GBRH01235780">
    <property type="protein sequence ID" value="JAD62115.1"/>
    <property type="molecule type" value="Transcribed_RNA"/>
</dbReference>
<sequence>MQTKPKFSSLTEFRTQFTGWNANSSDKPPFFIRKRCYNIQYHLF</sequence>
<reference evidence="1" key="1">
    <citation type="submission" date="2014-09" db="EMBL/GenBank/DDBJ databases">
        <authorList>
            <person name="Magalhaes I.L.F."/>
            <person name="Oliveira U."/>
            <person name="Santos F.R."/>
            <person name="Vidigal T.H.D.A."/>
            <person name="Brescovit A.D."/>
            <person name="Santos A.J."/>
        </authorList>
    </citation>
    <scope>NUCLEOTIDE SEQUENCE</scope>
    <source>
        <tissue evidence="1">Shoot tissue taken approximately 20 cm above the soil surface</tissue>
    </source>
</reference>
<accession>A0A0A9BLP7</accession>
<evidence type="ECO:0000313" key="1">
    <source>
        <dbReference type="EMBL" id="JAD62115.1"/>
    </source>
</evidence>
<name>A0A0A9BLP7_ARUDO</name>
<protein>
    <submittedName>
        <fullName evidence="1">Uncharacterized protein</fullName>
    </submittedName>
</protein>
<proteinExistence type="predicted"/>